<accession>A0A172ZAF2</accession>
<reference evidence="3" key="1">
    <citation type="submission" date="2015-10" db="EMBL/GenBank/DDBJ databases">
        <title>Genome of Paenibacillus bovis sp. nov.</title>
        <authorList>
            <person name="Wu Z."/>
            <person name="Gao C."/>
            <person name="Liu Z."/>
            <person name="Zheng H."/>
        </authorList>
    </citation>
    <scope>NUCLEOTIDE SEQUENCE [LARGE SCALE GENOMIC DNA]</scope>
    <source>
        <strain evidence="3">BD3526</strain>
    </source>
</reference>
<dbReference type="RefSeq" id="WP_060530753.1">
    <property type="nucleotide sequence ID" value="NZ_CP013023.1"/>
</dbReference>
<dbReference type="EMBL" id="CP013023">
    <property type="protein sequence ID" value="ANF94611.1"/>
    <property type="molecule type" value="Genomic_DNA"/>
</dbReference>
<sequence>MRKLWSLGICGMVVMLMMIGSATGYASAEPVRTGIQQRPLNLPASFPVPDDALTVTAVQNSSDQEKFVLFTFQTRLSMETLAKTYSEYFREHDMPDAIETLSEQKMVIQGTNNVSRQSWILTAVPAADTNGLMELTVVWTDER</sequence>
<dbReference type="AlphaFoldDB" id="A0A172ZAF2"/>
<protein>
    <submittedName>
        <fullName evidence="2">Uncharacterized protein</fullName>
    </submittedName>
</protein>
<feature type="chain" id="PRO_5008005675" evidence="1">
    <location>
        <begin position="29"/>
        <end position="143"/>
    </location>
</feature>
<evidence type="ECO:0000256" key="1">
    <source>
        <dbReference type="SAM" id="SignalP"/>
    </source>
</evidence>
<keyword evidence="3" id="KW-1185">Reference proteome</keyword>
<feature type="signal peptide" evidence="1">
    <location>
        <begin position="1"/>
        <end position="28"/>
    </location>
</feature>
<evidence type="ECO:0000313" key="2">
    <source>
        <dbReference type="EMBL" id="ANF94611.1"/>
    </source>
</evidence>
<gene>
    <name evidence="2" type="ORF">AR543_00225</name>
</gene>
<dbReference type="KEGG" id="pbv:AR543_00225"/>
<evidence type="ECO:0000313" key="3">
    <source>
        <dbReference type="Proteomes" id="UP000078148"/>
    </source>
</evidence>
<proteinExistence type="predicted"/>
<keyword evidence="1" id="KW-0732">Signal</keyword>
<dbReference type="Proteomes" id="UP000078148">
    <property type="component" value="Chromosome"/>
</dbReference>
<organism evidence="2 3">
    <name type="scientific">Paenibacillus bovis</name>
    <dbReference type="NCBI Taxonomy" id="1616788"/>
    <lineage>
        <taxon>Bacteria</taxon>
        <taxon>Bacillati</taxon>
        <taxon>Bacillota</taxon>
        <taxon>Bacilli</taxon>
        <taxon>Bacillales</taxon>
        <taxon>Paenibacillaceae</taxon>
        <taxon>Paenibacillus</taxon>
    </lineage>
</organism>
<name>A0A172ZAF2_9BACL</name>
<reference evidence="2 3" key="2">
    <citation type="journal article" date="2016" name="Int. J. Syst. Evol. Microbiol.">
        <title>Paenibacillus bovis sp. nov., isolated from raw yak (Bos grunniens) milk.</title>
        <authorList>
            <person name="Gao C."/>
            <person name="Han J."/>
            <person name="Liu Z."/>
            <person name="Xu X."/>
            <person name="Hang F."/>
            <person name="Wu Z."/>
        </authorList>
    </citation>
    <scope>NUCLEOTIDE SEQUENCE [LARGE SCALE GENOMIC DNA]</scope>
    <source>
        <strain evidence="2 3">BD3526</strain>
    </source>
</reference>
<dbReference type="OrthoDB" id="2609996at2"/>